<proteinExistence type="predicted"/>
<comment type="caution">
    <text evidence="2">The sequence shown here is derived from an EMBL/GenBank/DDBJ whole genome shotgun (WGS) entry which is preliminary data.</text>
</comment>
<dbReference type="EMBL" id="BLLN01000009">
    <property type="protein sequence ID" value="GFH75326.1"/>
    <property type="molecule type" value="Genomic_DNA"/>
</dbReference>
<dbReference type="RefSeq" id="WP_189501291.1">
    <property type="nucleotide sequence ID" value="NZ_BLLN01000009.1"/>
</dbReference>
<name>A0ABQ1CYY7_STRDI</name>
<reference evidence="2 3" key="1">
    <citation type="submission" date="2020-02" db="EMBL/GenBank/DDBJ databases">
        <title>Whole genome shotgun sequence of Streptomyces diastaticus subsp. diastaticus NBRC 13412.</title>
        <authorList>
            <person name="Ichikawa N."/>
            <person name="Komaki H."/>
            <person name="Tamura T."/>
        </authorList>
    </citation>
    <scope>NUCLEOTIDE SEQUENCE [LARGE SCALE GENOMIC DNA]</scope>
    <source>
        <strain evidence="2 3">NBRC 13412</strain>
    </source>
</reference>
<feature type="region of interest" description="Disordered" evidence="1">
    <location>
        <begin position="36"/>
        <end position="61"/>
    </location>
</feature>
<feature type="compositionally biased region" description="Basic and acidic residues" evidence="1">
    <location>
        <begin position="1"/>
        <end position="14"/>
    </location>
</feature>
<organism evidence="2 3">
    <name type="scientific">Streptomyces diastaticus subsp. diastaticus</name>
    <dbReference type="NCBI Taxonomy" id="68040"/>
    <lineage>
        <taxon>Bacteria</taxon>
        <taxon>Bacillati</taxon>
        <taxon>Actinomycetota</taxon>
        <taxon>Actinomycetes</taxon>
        <taxon>Kitasatosporales</taxon>
        <taxon>Streptomycetaceae</taxon>
        <taxon>Streptomyces</taxon>
        <taxon>Streptomyces diastaticus group</taxon>
    </lineage>
</organism>
<protein>
    <submittedName>
        <fullName evidence="2">Uncharacterized protein</fullName>
    </submittedName>
</protein>
<evidence type="ECO:0000256" key="1">
    <source>
        <dbReference type="SAM" id="MobiDB-lite"/>
    </source>
</evidence>
<gene>
    <name evidence="2" type="ORF">Sdia_60940</name>
</gene>
<dbReference type="Proteomes" id="UP000472710">
    <property type="component" value="Unassembled WGS sequence"/>
</dbReference>
<evidence type="ECO:0000313" key="2">
    <source>
        <dbReference type="EMBL" id="GFH75326.1"/>
    </source>
</evidence>
<sequence>MLAARLQDRKDRAARARQARHQSLTVEQTRLLRLDLAHNGPRRRRTAPGQQAQHRAVTNAA</sequence>
<accession>A0ABQ1CYY7</accession>
<keyword evidence="3" id="KW-1185">Reference proteome</keyword>
<feature type="region of interest" description="Disordered" evidence="1">
    <location>
        <begin position="1"/>
        <end position="22"/>
    </location>
</feature>
<evidence type="ECO:0000313" key="3">
    <source>
        <dbReference type="Proteomes" id="UP000472710"/>
    </source>
</evidence>